<dbReference type="KEGG" id="sbr:SY1_08400"/>
<evidence type="ECO:0000313" key="2">
    <source>
        <dbReference type="EMBL" id="CBL28139.1"/>
    </source>
</evidence>
<protein>
    <recommendedName>
        <fullName evidence="4">WYL domain-containing protein</fullName>
    </recommendedName>
</protein>
<name>A0AB94IWN4_9BACT</name>
<evidence type="ECO:0000256" key="1">
    <source>
        <dbReference type="SAM" id="MobiDB-lite"/>
    </source>
</evidence>
<reference evidence="2 3" key="2">
    <citation type="submission" date="2010-03" db="EMBL/GenBank/DDBJ databases">
        <authorList>
            <person name="Pajon A."/>
        </authorList>
    </citation>
    <scope>NUCLEOTIDE SEQUENCE [LARGE SCALE GENOMIC DNA]</scope>
    <source>
        <strain evidence="2 3">SGP1</strain>
    </source>
</reference>
<dbReference type="EMBL" id="FP929056">
    <property type="protein sequence ID" value="CBL28139.1"/>
    <property type="molecule type" value="Genomic_DNA"/>
</dbReference>
<evidence type="ECO:0000313" key="3">
    <source>
        <dbReference type="Proteomes" id="UP000008957"/>
    </source>
</evidence>
<sequence>MLNERGREAPFQDEGGKEMRFSELVKSLDRARRYLRDFYLFGYRTREEYEARRSYDNERRRIESWLGDSMRRTPAPGGRAVSLCLDAADEPRNPLYALWATKSFTRNDILLHFLLLDLLSDGASLAADEATDALAERWGEVFGTATVRLKLKEYAELGLVEEVDSGRRQRFRLAPLCAEDLGGDLLEAVDLFTEAAPFGQIGARIQDELGRVNVLFRFKHDFLVHTLDDAVLLTLLTATAEGREVVLKLRDRTVSGTPVKALFGLQSGRRYGVLHRGGRFTLIRLDRVDSARLGEPVPDFEAKRQAFDALLPRLWGASLPYPLREERVRMVLTTEGRRERYVAERLKREGRGGSVTERPDGTIVYERRASDSMEMLPFLRTFTGRILSLKGDNRRMLRRFHDDLRRMEALYSGDGGSVPCGPMPKEGSVPRTARSGSKGNAASDGGRCRAADALFHEAFGRYYVIAARLLERADREGPLTLEAIRRRVARWGFAETPALMLPPLTEGEWPLFQRGADRAFVPRLRSVRRPLSTLERRWLAALLEDERMGLFLEPEALRRAKARLSGAAPLFRASDLCAFDRSHDPDPFRDEEYRSVFRTVLTSLREGRLLWARFTSGHGREVRGNFLPRRLQYSLKDDRFRLLARRADPGLPAWEETINLARIQCAVLGTRYAAAEGAALPSARTEPVVLLLTEERQAMERALLHFASFPCRPQTGPSGERLLHILYDTQDEKELLIRVLAFGPLVRVLGPERFVEMVRRRVREQARLLGHAAPQGEGDTKGAV</sequence>
<reference evidence="3" key="1">
    <citation type="submission" date="2010-03" db="EMBL/GenBank/DDBJ databases">
        <title>The genome sequence of Synergistetes sp. SGP1.</title>
        <authorList>
            <consortium name="metaHIT consortium -- http://www.metahit.eu/"/>
            <person name="Pajon A."/>
            <person name="Turner K."/>
            <person name="Parkhill J."/>
            <person name="Wade W."/>
            <person name="Vartoukian S."/>
        </authorList>
    </citation>
    <scope>NUCLEOTIDE SEQUENCE [LARGE SCALE GENOMIC DNA]</scope>
    <source>
        <strain evidence="3">SGP1</strain>
    </source>
</reference>
<dbReference type="AlphaFoldDB" id="A0AB94IWN4"/>
<keyword evidence="3" id="KW-1185">Reference proteome</keyword>
<accession>A0AB94IWN4</accession>
<feature type="region of interest" description="Disordered" evidence="1">
    <location>
        <begin position="415"/>
        <end position="443"/>
    </location>
</feature>
<proteinExistence type="predicted"/>
<organism evidence="2 3">
    <name type="scientific">Fretibacterium fastidiosum</name>
    <dbReference type="NCBI Taxonomy" id="651822"/>
    <lineage>
        <taxon>Bacteria</taxon>
        <taxon>Thermotogati</taxon>
        <taxon>Synergistota</taxon>
        <taxon>Synergistia</taxon>
        <taxon>Synergistales</taxon>
        <taxon>Aminobacteriaceae</taxon>
        <taxon>Fretibacterium</taxon>
    </lineage>
</organism>
<dbReference type="Proteomes" id="UP000008957">
    <property type="component" value="Chromosome"/>
</dbReference>
<dbReference type="RefSeq" id="WP_015556286.1">
    <property type="nucleotide sequence ID" value="NC_021038.1"/>
</dbReference>
<gene>
    <name evidence="2" type="ORF">SY1_08400</name>
</gene>
<evidence type="ECO:0008006" key="4">
    <source>
        <dbReference type="Google" id="ProtNLM"/>
    </source>
</evidence>